<dbReference type="PROSITE" id="PS51898">
    <property type="entry name" value="TYR_RECOMBINASE"/>
    <property type="match status" value="1"/>
</dbReference>
<dbReference type="InterPro" id="IPR002104">
    <property type="entry name" value="Integrase_catalytic"/>
</dbReference>
<sequence>MKTQIIEKHLVLKVKDSDCEVDCERDNWILSKDIKLNIKKLSLHFETSFFERIKNTLAYCFTTLSSATTRKYYYALTKLANFSECYLTDFNATTLNRFYNTFNYSSYTHVQSIKYFVNLYTTVNRDIDTTNLKETVSKWKLFIPNRNKSHEEIDHDSAPFEKQEVQYILKKASDLYTNKEITAIDYCIFILMTYTGTRPQQLALLKCGDLYKKSSVAYLRVPRMKQKMRFREDFDEITISEYLYVELNNLRCMYQQALKEEYGLELDKKKSANMPLIINNHFFNSNFDMDNLFSSNAMNAHLTSKKVTQRIKYVYSRVEKKESLINKNINSRKMRVTLATRVGNKGYDISVISKMLDHTNTKSVISYAMSNKENAYRIDKYIDDKIFPIALKFVLNEEGNQESLRKVFDLLNELRKFTKDYYDNDLFIKVDKLIKNTKREIKDALLGEEDRTCI</sequence>
<accession>A0ABT9TAF1</accession>
<evidence type="ECO:0000256" key="1">
    <source>
        <dbReference type="ARBA" id="ARBA00023172"/>
    </source>
</evidence>
<evidence type="ECO:0000313" key="4">
    <source>
        <dbReference type="Proteomes" id="UP001244623"/>
    </source>
</evidence>
<feature type="domain" description="Tyr recombinase" evidence="2">
    <location>
        <begin position="155"/>
        <end position="380"/>
    </location>
</feature>
<dbReference type="InterPro" id="IPR013762">
    <property type="entry name" value="Integrase-like_cat_sf"/>
</dbReference>
<dbReference type="RefSeq" id="WP_307618367.1">
    <property type="nucleotide sequence ID" value="NZ_JAUSSJ010000003.1"/>
</dbReference>
<comment type="caution">
    <text evidence="3">The sequence shown here is derived from an EMBL/GenBank/DDBJ whole genome shotgun (WGS) entry which is preliminary data.</text>
</comment>
<name>A0ABT9TAF1_9GAMM</name>
<dbReference type="EMBL" id="JAUSSJ010000003">
    <property type="protein sequence ID" value="MDQ0020105.1"/>
    <property type="molecule type" value="Genomic_DNA"/>
</dbReference>
<keyword evidence="4" id="KW-1185">Reference proteome</keyword>
<dbReference type="Gene3D" id="1.10.443.10">
    <property type="entry name" value="Intergrase catalytic core"/>
    <property type="match status" value="1"/>
</dbReference>
<protein>
    <submittedName>
        <fullName evidence="3">Integrase</fullName>
    </submittedName>
</protein>
<organism evidence="3 4">
    <name type="scientific">[Curtobacterium] plantarum</name>
    <dbReference type="NCBI Taxonomy" id="221276"/>
    <lineage>
        <taxon>Bacteria</taxon>
        <taxon>Pseudomonadati</taxon>
        <taxon>Pseudomonadota</taxon>
        <taxon>Gammaproteobacteria</taxon>
        <taxon>Enterobacterales</taxon>
        <taxon>Erwiniaceae</taxon>
        <taxon>Pantoea</taxon>
    </lineage>
</organism>
<evidence type="ECO:0000259" key="2">
    <source>
        <dbReference type="PROSITE" id="PS51898"/>
    </source>
</evidence>
<evidence type="ECO:0000313" key="3">
    <source>
        <dbReference type="EMBL" id="MDQ0020105.1"/>
    </source>
</evidence>
<reference evidence="3 4" key="1">
    <citation type="submission" date="2023-07" db="EMBL/GenBank/DDBJ databases">
        <title>Sorghum-associated microbial communities from plants grown in Nebraska, USA.</title>
        <authorList>
            <person name="Schachtman D."/>
        </authorList>
    </citation>
    <scope>NUCLEOTIDE SEQUENCE [LARGE SCALE GENOMIC DNA]</scope>
    <source>
        <strain evidence="3 4">CC49</strain>
    </source>
</reference>
<dbReference type="Pfam" id="PF00589">
    <property type="entry name" value="Phage_integrase"/>
    <property type="match status" value="1"/>
</dbReference>
<dbReference type="SUPFAM" id="SSF56349">
    <property type="entry name" value="DNA breaking-rejoining enzymes"/>
    <property type="match status" value="1"/>
</dbReference>
<dbReference type="Proteomes" id="UP001244623">
    <property type="component" value="Unassembled WGS sequence"/>
</dbReference>
<proteinExistence type="predicted"/>
<dbReference type="CDD" id="cd00397">
    <property type="entry name" value="DNA_BRE_C"/>
    <property type="match status" value="1"/>
</dbReference>
<dbReference type="InterPro" id="IPR011010">
    <property type="entry name" value="DNA_brk_join_enz"/>
</dbReference>
<keyword evidence="1" id="KW-0233">DNA recombination</keyword>
<gene>
    <name evidence="3" type="ORF">J2X94_002259</name>
</gene>